<keyword evidence="5 6" id="KW-0949">S-adenosyl-L-methionine</keyword>
<proteinExistence type="inferred from homology"/>
<name>A0A072NCA9_9GAMM</name>
<evidence type="ECO:0000256" key="3">
    <source>
        <dbReference type="ARBA" id="ARBA00022603"/>
    </source>
</evidence>
<organism evidence="7 8">
    <name type="scientific">Marinobacter nitratireducens</name>
    <dbReference type="NCBI Taxonomy" id="1137280"/>
    <lineage>
        <taxon>Bacteria</taxon>
        <taxon>Pseudomonadati</taxon>
        <taxon>Pseudomonadota</taxon>
        <taxon>Gammaproteobacteria</taxon>
        <taxon>Pseudomonadales</taxon>
        <taxon>Marinobacteraceae</taxon>
        <taxon>Marinobacter</taxon>
    </lineage>
</organism>
<evidence type="ECO:0000256" key="2">
    <source>
        <dbReference type="ARBA" id="ARBA00022490"/>
    </source>
</evidence>
<dbReference type="Proteomes" id="UP000035057">
    <property type="component" value="Unassembled WGS sequence"/>
</dbReference>
<keyword evidence="2 6" id="KW-0963">Cytoplasm</keyword>
<dbReference type="PATRIC" id="fig|1137280.3.peg.2484"/>
<dbReference type="CDD" id="cd02440">
    <property type="entry name" value="AdoMet_MTases"/>
    <property type="match status" value="1"/>
</dbReference>
<reference evidence="7 8" key="1">
    <citation type="submission" date="2012-12" db="EMBL/GenBank/DDBJ databases">
        <title>Genome assembly of Marinobacter sp. AK21.</title>
        <authorList>
            <person name="Khatri I."/>
            <person name="Kumar R."/>
            <person name="Vaidya B."/>
            <person name="Subramanian S."/>
            <person name="Pinnaka A."/>
        </authorList>
    </citation>
    <scope>NUCLEOTIDE SEQUENCE [LARGE SCALE GENOMIC DNA]</scope>
    <source>
        <strain evidence="7 8">AK21</strain>
    </source>
</reference>
<feature type="binding site" evidence="6">
    <location>
        <position position="233"/>
    </location>
    <ligand>
        <name>S-adenosyl-L-methionine</name>
        <dbReference type="ChEBI" id="CHEBI:59789"/>
    </ligand>
</feature>
<dbReference type="Pfam" id="PF06325">
    <property type="entry name" value="PrmA"/>
    <property type="match status" value="1"/>
</dbReference>
<dbReference type="OrthoDB" id="9785995at2"/>
<dbReference type="InterPro" id="IPR029063">
    <property type="entry name" value="SAM-dependent_MTases_sf"/>
</dbReference>
<evidence type="ECO:0000313" key="8">
    <source>
        <dbReference type="Proteomes" id="UP000035057"/>
    </source>
</evidence>
<dbReference type="HAMAP" id="MF_00735">
    <property type="entry name" value="Methyltr_PrmA"/>
    <property type="match status" value="1"/>
</dbReference>
<evidence type="ECO:0000256" key="6">
    <source>
        <dbReference type="HAMAP-Rule" id="MF_00735"/>
    </source>
</evidence>
<evidence type="ECO:0000313" key="7">
    <source>
        <dbReference type="EMBL" id="KEF30725.1"/>
    </source>
</evidence>
<dbReference type="PANTHER" id="PTHR43648:SF1">
    <property type="entry name" value="ELECTRON TRANSFER FLAVOPROTEIN BETA SUBUNIT LYSINE METHYLTRANSFERASE"/>
    <property type="match status" value="1"/>
</dbReference>
<dbReference type="STRING" id="1137280.D777_02667"/>
<keyword evidence="3 6" id="KW-0489">Methyltransferase</keyword>
<keyword evidence="4 6" id="KW-0808">Transferase</keyword>
<dbReference type="InterPro" id="IPR050078">
    <property type="entry name" value="Ribosomal_L11_MeTrfase_PrmA"/>
</dbReference>
<dbReference type="RefSeq" id="WP_036132621.1">
    <property type="nucleotide sequence ID" value="NZ_ANIE01000007.1"/>
</dbReference>
<dbReference type="NCBIfam" id="TIGR00406">
    <property type="entry name" value="prmA"/>
    <property type="match status" value="1"/>
</dbReference>
<sequence length="298" mass="33342">MPWIQLQIPADPDNADQLEDLLMELGSDAVSMEDAADQPLFEPDPGTTPLWNQTTVTGLFQSDRDIDQICAELRDAWHQRTQQTLPEIDVTLVEDKDWERAWMDDFHPLKFGERLWIVPSWHDAPDPDAANLMLDPGLAFGTGTHPTTALCLEWLDGKDVTDKQVTDYGCGSGILGLAALLLDAKHVIGVDTDPQALEASRDNARRNGVEDSKLDLYLPENEPDTQCDIMLANILAQPLIGLAPHLAKLTKPGGDLVLSGILSNQARDVMEAYEPWFIMDEPEQREEWIRLTGRRNDR</sequence>
<dbReference type="PIRSF" id="PIRSF000401">
    <property type="entry name" value="RPL11_MTase"/>
    <property type="match status" value="1"/>
</dbReference>
<keyword evidence="7" id="KW-0689">Ribosomal protein</keyword>
<dbReference type="InterPro" id="IPR004498">
    <property type="entry name" value="Ribosomal_PrmA_MeTrfase"/>
</dbReference>
<feature type="binding site" evidence="6">
    <location>
        <position position="169"/>
    </location>
    <ligand>
        <name>S-adenosyl-L-methionine</name>
        <dbReference type="ChEBI" id="CHEBI:59789"/>
    </ligand>
</feature>
<dbReference type="GO" id="GO:0016279">
    <property type="term" value="F:protein-lysine N-methyltransferase activity"/>
    <property type="evidence" value="ECO:0007669"/>
    <property type="project" value="TreeGrafter"/>
</dbReference>
<comment type="similarity">
    <text evidence="1 6">Belongs to the methyltransferase superfamily. PrmA family.</text>
</comment>
<evidence type="ECO:0000256" key="1">
    <source>
        <dbReference type="ARBA" id="ARBA00009741"/>
    </source>
</evidence>
<dbReference type="GO" id="GO:0005840">
    <property type="term" value="C:ribosome"/>
    <property type="evidence" value="ECO:0007669"/>
    <property type="project" value="UniProtKB-KW"/>
</dbReference>
<comment type="function">
    <text evidence="6">Methylates ribosomal protein L11.</text>
</comment>
<dbReference type="GO" id="GO:0032259">
    <property type="term" value="P:methylation"/>
    <property type="evidence" value="ECO:0007669"/>
    <property type="project" value="UniProtKB-KW"/>
</dbReference>
<gene>
    <name evidence="6" type="primary">prmA</name>
    <name evidence="7" type="ORF">D777_02667</name>
</gene>
<feature type="binding site" evidence="6">
    <location>
        <position position="148"/>
    </location>
    <ligand>
        <name>S-adenosyl-L-methionine</name>
        <dbReference type="ChEBI" id="CHEBI:59789"/>
    </ligand>
</feature>
<dbReference type="GO" id="GO:0005829">
    <property type="term" value="C:cytosol"/>
    <property type="evidence" value="ECO:0007669"/>
    <property type="project" value="TreeGrafter"/>
</dbReference>
<dbReference type="EMBL" id="ANIE01000007">
    <property type="protein sequence ID" value="KEF30725.1"/>
    <property type="molecule type" value="Genomic_DNA"/>
</dbReference>
<evidence type="ECO:0000256" key="4">
    <source>
        <dbReference type="ARBA" id="ARBA00022679"/>
    </source>
</evidence>
<comment type="subcellular location">
    <subcellularLocation>
        <location evidence="6">Cytoplasm</location>
    </subcellularLocation>
</comment>
<keyword evidence="8" id="KW-1185">Reference proteome</keyword>
<dbReference type="EC" id="2.1.1.-" evidence="6"/>
<comment type="caution">
    <text evidence="7">The sequence shown here is derived from an EMBL/GenBank/DDBJ whole genome shotgun (WGS) entry which is preliminary data.</text>
</comment>
<feature type="binding site" evidence="6">
    <location>
        <position position="191"/>
    </location>
    <ligand>
        <name>S-adenosyl-L-methionine</name>
        <dbReference type="ChEBI" id="CHEBI:59789"/>
    </ligand>
</feature>
<dbReference type="SUPFAM" id="SSF53335">
    <property type="entry name" value="S-adenosyl-L-methionine-dependent methyltransferases"/>
    <property type="match status" value="1"/>
</dbReference>
<dbReference type="Gene3D" id="3.40.50.150">
    <property type="entry name" value="Vaccinia Virus protein VP39"/>
    <property type="match status" value="1"/>
</dbReference>
<protein>
    <recommendedName>
        <fullName evidence="6">Ribosomal protein L11 methyltransferase</fullName>
        <shortName evidence="6">L11 Mtase</shortName>
        <ecNumber evidence="6">2.1.1.-</ecNumber>
    </recommendedName>
</protein>
<keyword evidence="7" id="KW-0687">Ribonucleoprotein</keyword>
<comment type="catalytic activity">
    <reaction evidence="6">
        <text>L-lysyl-[protein] + 3 S-adenosyl-L-methionine = N(6),N(6),N(6)-trimethyl-L-lysyl-[protein] + 3 S-adenosyl-L-homocysteine + 3 H(+)</text>
        <dbReference type="Rhea" id="RHEA:54192"/>
        <dbReference type="Rhea" id="RHEA-COMP:9752"/>
        <dbReference type="Rhea" id="RHEA-COMP:13826"/>
        <dbReference type="ChEBI" id="CHEBI:15378"/>
        <dbReference type="ChEBI" id="CHEBI:29969"/>
        <dbReference type="ChEBI" id="CHEBI:57856"/>
        <dbReference type="ChEBI" id="CHEBI:59789"/>
        <dbReference type="ChEBI" id="CHEBI:61961"/>
    </reaction>
</comment>
<evidence type="ECO:0000256" key="5">
    <source>
        <dbReference type="ARBA" id="ARBA00022691"/>
    </source>
</evidence>
<dbReference type="PANTHER" id="PTHR43648">
    <property type="entry name" value="ELECTRON TRANSFER FLAVOPROTEIN BETA SUBUNIT LYSINE METHYLTRANSFERASE"/>
    <property type="match status" value="1"/>
</dbReference>
<dbReference type="AlphaFoldDB" id="A0A072NCA9"/>
<accession>A0A072NCA9</accession>